<keyword evidence="3" id="KW-1185">Reference proteome</keyword>
<dbReference type="VEuPathDB" id="FungiDB:NECHADRAFT_78105"/>
<dbReference type="GeneID" id="9671308"/>
<accession>C7YN47</accession>
<reference evidence="2 3" key="1">
    <citation type="journal article" date="2009" name="PLoS Genet.">
        <title>The genome of Nectria haematococca: contribution of supernumerary chromosomes to gene expansion.</title>
        <authorList>
            <person name="Coleman J.J."/>
            <person name="Rounsley S.D."/>
            <person name="Rodriguez-Carres M."/>
            <person name="Kuo A."/>
            <person name="Wasmann C.C."/>
            <person name="Grimwood J."/>
            <person name="Schmutz J."/>
            <person name="Taga M."/>
            <person name="White G.J."/>
            <person name="Zhou S."/>
            <person name="Schwartz D.C."/>
            <person name="Freitag M."/>
            <person name="Ma L.J."/>
            <person name="Danchin E.G."/>
            <person name="Henrissat B."/>
            <person name="Coutinho P.M."/>
            <person name="Nelson D.R."/>
            <person name="Straney D."/>
            <person name="Napoli C.A."/>
            <person name="Barker B.M."/>
            <person name="Gribskov M."/>
            <person name="Rep M."/>
            <person name="Kroken S."/>
            <person name="Molnar I."/>
            <person name="Rensing C."/>
            <person name="Kennell J.C."/>
            <person name="Zamora J."/>
            <person name="Farman M.L."/>
            <person name="Selker E.U."/>
            <person name="Salamov A."/>
            <person name="Shapiro H."/>
            <person name="Pangilinan J."/>
            <person name="Lindquist E."/>
            <person name="Lamers C."/>
            <person name="Grigoriev I.V."/>
            <person name="Geiser D.M."/>
            <person name="Covert S.F."/>
            <person name="Temporini E."/>
            <person name="Vanetten H.D."/>
        </authorList>
    </citation>
    <scope>NUCLEOTIDE SEQUENCE [LARGE SCALE GENOMIC DNA]</scope>
    <source>
        <strain evidence="3">ATCC MYA-4622 / CBS 123669 / FGSC 9596 / NRRL 45880 / 77-13-4</strain>
    </source>
</reference>
<dbReference type="KEGG" id="nhe:NECHADRAFT_78105"/>
<dbReference type="HOGENOM" id="CLU_1034748_0_0_1"/>
<evidence type="ECO:0000313" key="3">
    <source>
        <dbReference type="Proteomes" id="UP000005206"/>
    </source>
</evidence>
<dbReference type="eggNOG" id="ENOG502RKX1">
    <property type="taxonomic scope" value="Eukaryota"/>
</dbReference>
<dbReference type="OMA" id="HRYWHAV"/>
<protein>
    <submittedName>
        <fullName evidence="2">Uncharacterized protein</fullName>
    </submittedName>
</protein>
<proteinExistence type="predicted"/>
<feature type="region of interest" description="Disordered" evidence="1">
    <location>
        <begin position="163"/>
        <end position="193"/>
    </location>
</feature>
<dbReference type="InParanoid" id="C7YN47"/>
<name>C7YN47_FUSV7</name>
<dbReference type="Proteomes" id="UP000005206">
    <property type="component" value="Chromosome 3"/>
</dbReference>
<gene>
    <name evidence="2" type="ORF">NECHADRAFT_78105</name>
</gene>
<evidence type="ECO:0000256" key="1">
    <source>
        <dbReference type="SAM" id="MobiDB-lite"/>
    </source>
</evidence>
<evidence type="ECO:0000313" key="2">
    <source>
        <dbReference type="EMBL" id="EEU47558.1"/>
    </source>
</evidence>
<sequence length="269" mass="30064">MATEDVNKANILEEAQIEETKDAQESEEDSDPGPIFEKWRPMIDAITDATKEAFPASPPFDPSVPSTFQTYWRGVFTNLKDSILKNEEIPHYLTEPPVSTCSVTLFDDMHVMGCPCCQSPSEPAIQLKNETGVTKEDFMNAIIDTMYGEELPKVFVEADPMYQSDDETDDADDDVESEAGSEDDEPETAGFENDSGVLVYTYGWMSAGGGNEWGTVMYGDEPDIILYCCPPAEFEELKKKVEKRTSKDGEDSKDEKEPEEPKEARESKL</sequence>
<dbReference type="AlphaFoldDB" id="C7YN47"/>
<dbReference type="EMBL" id="GG698897">
    <property type="protein sequence ID" value="EEU47558.1"/>
    <property type="molecule type" value="Genomic_DNA"/>
</dbReference>
<dbReference type="OrthoDB" id="5243768at2759"/>
<feature type="region of interest" description="Disordered" evidence="1">
    <location>
        <begin position="240"/>
        <end position="269"/>
    </location>
</feature>
<dbReference type="RefSeq" id="XP_003053271.1">
    <property type="nucleotide sequence ID" value="XM_003053225.1"/>
</dbReference>
<organism evidence="2 3">
    <name type="scientific">Fusarium vanettenii (strain ATCC MYA-4622 / CBS 123669 / FGSC 9596 / NRRL 45880 / 77-13-4)</name>
    <name type="common">Fusarium solani subsp. pisi</name>
    <dbReference type="NCBI Taxonomy" id="660122"/>
    <lineage>
        <taxon>Eukaryota</taxon>
        <taxon>Fungi</taxon>
        <taxon>Dikarya</taxon>
        <taxon>Ascomycota</taxon>
        <taxon>Pezizomycotina</taxon>
        <taxon>Sordariomycetes</taxon>
        <taxon>Hypocreomycetidae</taxon>
        <taxon>Hypocreales</taxon>
        <taxon>Nectriaceae</taxon>
        <taxon>Fusarium</taxon>
        <taxon>Fusarium solani species complex</taxon>
        <taxon>Fusarium vanettenii</taxon>
    </lineage>
</organism>
<feature type="region of interest" description="Disordered" evidence="1">
    <location>
        <begin position="1"/>
        <end position="37"/>
    </location>
</feature>
<feature type="compositionally biased region" description="Acidic residues" evidence="1">
    <location>
        <begin position="164"/>
        <end position="187"/>
    </location>
</feature>